<name>A0A210Q1W6_MIZYE</name>
<dbReference type="InterPro" id="IPR002067">
    <property type="entry name" value="MCP"/>
</dbReference>
<dbReference type="Proteomes" id="UP000242188">
    <property type="component" value="Unassembled WGS sequence"/>
</dbReference>
<evidence type="ECO:0000256" key="10">
    <source>
        <dbReference type="ARBA" id="ARBA00023128"/>
    </source>
</evidence>
<keyword evidence="7" id="KW-0999">Mitochondrion inner membrane</keyword>
<dbReference type="FunFam" id="1.50.40.10:FF:000026">
    <property type="entry name" value="Putative mitochondrial glutamate carrier 2"/>
    <property type="match status" value="1"/>
</dbReference>
<evidence type="ECO:0000256" key="5">
    <source>
        <dbReference type="ARBA" id="ARBA00022692"/>
    </source>
</evidence>
<keyword evidence="11 17" id="KW-0472">Membrane</keyword>
<evidence type="ECO:0000256" key="19">
    <source>
        <dbReference type="SAM" id="Phobius"/>
    </source>
</evidence>
<feature type="transmembrane region" description="Helical" evidence="19">
    <location>
        <begin position="269"/>
        <end position="294"/>
    </location>
</feature>
<dbReference type="PRINTS" id="PR00926">
    <property type="entry name" value="MITOCARRIER"/>
</dbReference>
<dbReference type="Gene3D" id="1.50.40.10">
    <property type="entry name" value="Mitochondrial carrier domain"/>
    <property type="match status" value="1"/>
</dbReference>
<evidence type="ECO:0000256" key="7">
    <source>
        <dbReference type="ARBA" id="ARBA00022792"/>
    </source>
</evidence>
<evidence type="ECO:0000256" key="17">
    <source>
        <dbReference type="PROSITE-ProRule" id="PRU00282"/>
    </source>
</evidence>
<dbReference type="OrthoDB" id="2382881at2759"/>
<evidence type="ECO:0000256" key="3">
    <source>
        <dbReference type="ARBA" id="ARBA00022448"/>
    </source>
</evidence>
<evidence type="ECO:0000313" key="21">
    <source>
        <dbReference type="Proteomes" id="UP000242188"/>
    </source>
</evidence>
<dbReference type="InterPro" id="IPR018108">
    <property type="entry name" value="MCP_transmembrane"/>
</dbReference>
<keyword evidence="6" id="KW-0677">Repeat</keyword>
<evidence type="ECO:0000256" key="18">
    <source>
        <dbReference type="RuleBase" id="RU000488"/>
    </source>
</evidence>
<feature type="repeat" description="Solcar" evidence="17">
    <location>
        <begin position="3"/>
        <end position="93"/>
    </location>
</feature>
<dbReference type="GO" id="GO:0015293">
    <property type="term" value="F:symporter activity"/>
    <property type="evidence" value="ECO:0007669"/>
    <property type="project" value="UniProtKB-KW"/>
</dbReference>
<evidence type="ECO:0000256" key="11">
    <source>
        <dbReference type="ARBA" id="ARBA00023136"/>
    </source>
</evidence>
<dbReference type="Pfam" id="PF00153">
    <property type="entry name" value="Mito_carr"/>
    <property type="match status" value="3"/>
</dbReference>
<evidence type="ECO:0000256" key="1">
    <source>
        <dbReference type="ARBA" id="ARBA00004448"/>
    </source>
</evidence>
<gene>
    <name evidence="20" type="ORF">KP79_PYT07219</name>
</gene>
<dbReference type="SUPFAM" id="SSF103506">
    <property type="entry name" value="Mitochondrial carrier"/>
    <property type="match status" value="1"/>
</dbReference>
<evidence type="ECO:0000313" key="20">
    <source>
        <dbReference type="EMBL" id="OWF42748.1"/>
    </source>
</evidence>
<evidence type="ECO:0000256" key="12">
    <source>
        <dbReference type="ARBA" id="ARBA00048437"/>
    </source>
</evidence>
<evidence type="ECO:0000256" key="16">
    <source>
        <dbReference type="ARBA" id="ARBA00081096"/>
    </source>
</evidence>
<evidence type="ECO:0000256" key="13">
    <source>
        <dbReference type="ARBA" id="ARBA00057953"/>
    </source>
</evidence>
<evidence type="ECO:0000256" key="9">
    <source>
        <dbReference type="ARBA" id="ARBA00022989"/>
    </source>
</evidence>
<dbReference type="GO" id="GO:0043490">
    <property type="term" value="P:malate-aspartate shuttle"/>
    <property type="evidence" value="ECO:0007669"/>
    <property type="project" value="TreeGrafter"/>
</dbReference>
<reference evidence="20 21" key="1">
    <citation type="journal article" date="2017" name="Nat. Ecol. Evol.">
        <title>Scallop genome provides insights into evolution of bilaterian karyotype and development.</title>
        <authorList>
            <person name="Wang S."/>
            <person name="Zhang J."/>
            <person name="Jiao W."/>
            <person name="Li J."/>
            <person name="Xun X."/>
            <person name="Sun Y."/>
            <person name="Guo X."/>
            <person name="Huan P."/>
            <person name="Dong B."/>
            <person name="Zhang L."/>
            <person name="Hu X."/>
            <person name="Sun X."/>
            <person name="Wang J."/>
            <person name="Zhao C."/>
            <person name="Wang Y."/>
            <person name="Wang D."/>
            <person name="Huang X."/>
            <person name="Wang R."/>
            <person name="Lv J."/>
            <person name="Li Y."/>
            <person name="Zhang Z."/>
            <person name="Liu B."/>
            <person name="Lu W."/>
            <person name="Hui Y."/>
            <person name="Liang J."/>
            <person name="Zhou Z."/>
            <person name="Hou R."/>
            <person name="Li X."/>
            <person name="Liu Y."/>
            <person name="Li H."/>
            <person name="Ning X."/>
            <person name="Lin Y."/>
            <person name="Zhao L."/>
            <person name="Xing Q."/>
            <person name="Dou J."/>
            <person name="Li Y."/>
            <person name="Mao J."/>
            <person name="Guo H."/>
            <person name="Dou H."/>
            <person name="Li T."/>
            <person name="Mu C."/>
            <person name="Jiang W."/>
            <person name="Fu Q."/>
            <person name="Fu X."/>
            <person name="Miao Y."/>
            <person name="Liu J."/>
            <person name="Yu Q."/>
            <person name="Li R."/>
            <person name="Liao H."/>
            <person name="Li X."/>
            <person name="Kong Y."/>
            <person name="Jiang Z."/>
            <person name="Chourrout D."/>
            <person name="Li R."/>
            <person name="Bao Z."/>
        </authorList>
    </citation>
    <scope>NUCLEOTIDE SEQUENCE [LARGE SCALE GENOMIC DNA]</scope>
    <source>
        <strain evidence="20 21">PY_sf001</strain>
    </source>
</reference>
<sequence>MFGRLLPKVINGGIAGIVGVTCVFPIDLTKTRLQNQQPGPNGQLLYRSLWDCFSKTYRNEGFLGMYRGSGVNLVLITPEKAIKLVGNDFLRYQLTDHSTGKLTLPREILCGAGAGLFQISVTTPMELIKIQLQDAGRSGQYTLQAGACTASKLTAMKIISSLLKEKGLTGLYQGCAATMLRDVTFSALYFPFFAHLNAMGKRRENSTEAVFYHTLLSGIIAGGTASLFVNPLDVVKTRLQTLEKGAGERSYTGIVDCFRKVYKYEGIKAFYKGGLCRILVIAPLFGIAQTVYYIGVGELLISLVTGTSD</sequence>
<feature type="repeat" description="Solcar" evidence="17">
    <location>
        <begin position="209"/>
        <end position="298"/>
    </location>
</feature>
<accession>A0A210Q1W6</accession>
<dbReference type="GO" id="GO:0005743">
    <property type="term" value="C:mitochondrial inner membrane"/>
    <property type="evidence" value="ECO:0007669"/>
    <property type="project" value="UniProtKB-SubCell"/>
</dbReference>
<organism evidence="20 21">
    <name type="scientific">Mizuhopecten yessoensis</name>
    <name type="common">Japanese scallop</name>
    <name type="synonym">Patinopecten yessoensis</name>
    <dbReference type="NCBI Taxonomy" id="6573"/>
    <lineage>
        <taxon>Eukaryota</taxon>
        <taxon>Metazoa</taxon>
        <taxon>Spiralia</taxon>
        <taxon>Lophotrochozoa</taxon>
        <taxon>Mollusca</taxon>
        <taxon>Bivalvia</taxon>
        <taxon>Autobranchia</taxon>
        <taxon>Pteriomorphia</taxon>
        <taxon>Pectinida</taxon>
        <taxon>Pectinoidea</taxon>
        <taxon>Pectinidae</taxon>
        <taxon>Mizuhopecten</taxon>
    </lineage>
</organism>
<keyword evidence="5 17" id="KW-0812">Transmembrane</keyword>
<comment type="function">
    <text evidence="13">Responsible for the transport of glutamate from the cytosol into the mitochondrial matrix with the concomitant import of a proton (symport system).</text>
</comment>
<comment type="subcellular location">
    <subcellularLocation>
        <location evidence="1">Mitochondrion inner membrane</location>
        <topology evidence="1">Multi-pass membrane protein</topology>
    </subcellularLocation>
</comment>
<dbReference type="PANTHER" id="PTHR45678">
    <property type="entry name" value="MITOCHONDRIAL 2-OXODICARBOXYLATE CARRIER 1-RELATED"/>
    <property type="match status" value="1"/>
</dbReference>
<comment type="catalytic activity">
    <reaction evidence="12">
        <text>L-glutamate(in) + H(+)(in) = L-glutamate(out) + H(+)(out)</text>
        <dbReference type="Rhea" id="RHEA:70955"/>
        <dbReference type="ChEBI" id="CHEBI:15378"/>
        <dbReference type="ChEBI" id="CHEBI:29985"/>
    </reaction>
</comment>
<keyword evidence="4" id="KW-0597">Phosphoprotein</keyword>
<keyword evidence="21" id="KW-1185">Reference proteome</keyword>
<dbReference type="PROSITE" id="PS50920">
    <property type="entry name" value="SOLCAR"/>
    <property type="match status" value="3"/>
</dbReference>
<dbReference type="GO" id="GO:0015183">
    <property type="term" value="F:L-aspartate transmembrane transporter activity"/>
    <property type="evidence" value="ECO:0007669"/>
    <property type="project" value="TreeGrafter"/>
</dbReference>
<evidence type="ECO:0000256" key="8">
    <source>
        <dbReference type="ARBA" id="ARBA00022847"/>
    </source>
</evidence>
<keyword evidence="10" id="KW-0496">Mitochondrion</keyword>
<evidence type="ECO:0000256" key="6">
    <source>
        <dbReference type="ARBA" id="ARBA00022737"/>
    </source>
</evidence>
<dbReference type="STRING" id="6573.A0A210Q1W6"/>
<dbReference type="PANTHER" id="PTHR45678:SF5">
    <property type="entry name" value="AT03939P-RELATED"/>
    <property type="match status" value="1"/>
</dbReference>
<evidence type="ECO:0000256" key="15">
    <source>
        <dbReference type="ARBA" id="ARBA00076502"/>
    </source>
</evidence>
<proteinExistence type="inferred from homology"/>
<comment type="similarity">
    <text evidence="2 18">Belongs to the mitochondrial carrier (TC 2.A.29) family.</text>
</comment>
<evidence type="ECO:0000256" key="14">
    <source>
        <dbReference type="ARBA" id="ARBA00069241"/>
    </source>
</evidence>
<evidence type="ECO:0000256" key="2">
    <source>
        <dbReference type="ARBA" id="ARBA00006375"/>
    </source>
</evidence>
<dbReference type="InterPro" id="IPR023395">
    <property type="entry name" value="MCP_dom_sf"/>
</dbReference>
<dbReference type="InterPro" id="IPR051028">
    <property type="entry name" value="Mito_Solute_Carrier"/>
</dbReference>
<evidence type="ECO:0000256" key="4">
    <source>
        <dbReference type="ARBA" id="ARBA00022553"/>
    </source>
</evidence>
<dbReference type="EMBL" id="NEDP02005224">
    <property type="protein sequence ID" value="OWF42748.1"/>
    <property type="molecule type" value="Genomic_DNA"/>
</dbReference>
<dbReference type="AlphaFoldDB" id="A0A210Q1W6"/>
<protein>
    <recommendedName>
        <fullName evidence="14">Mitochondrial glutamate carrier 2</fullName>
    </recommendedName>
    <alternativeName>
        <fullName evidence="16">Glutamate/H(+) symporter 2</fullName>
    </alternativeName>
    <alternativeName>
        <fullName evidence="15">Solute carrier family 25 member 18</fullName>
    </alternativeName>
</protein>
<comment type="caution">
    <text evidence="20">The sequence shown here is derived from an EMBL/GenBank/DDBJ whole genome shotgun (WGS) entry which is preliminary data.</text>
</comment>
<feature type="repeat" description="Solcar" evidence="17">
    <location>
        <begin position="102"/>
        <end position="199"/>
    </location>
</feature>
<keyword evidence="9 19" id="KW-1133">Transmembrane helix</keyword>
<keyword evidence="3 18" id="KW-0813">Transport</keyword>
<keyword evidence="8" id="KW-0769">Symport</keyword>
<feature type="transmembrane region" description="Helical" evidence="19">
    <location>
        <begin position="210"/>
        <end position="229"/>
    </location>
</feature>
<dbReference type="GO" id="GO:0005313">
    <property type="term" value="F:L-glutamate transmembrane transporter activity"/>
    <property type="evidence" value="ECO:0007669"/>
    <property type="project" value="TreeGrafter"/>
</dbReference>